<dbReference type="Gene3D" id="1.10.30.50">
    <property type="match status" value="1"/>
</dbReference>
<protein>
    <recommendedName>
        <fullName evidence="3">HNH endonuclease</fullName>
    </recommendedName>
</protein>
<accession>M1MHP2</accession>
<dbReference type="AlphaFoldDB" id="M1MHP2"/>
<name>M1MHP2_9CLOT</name>
<reference evidence="1 2" key="1">
    <citation type="submission" date="2013-02" db="EMBL/GenBank/DDBJ databases">
        <title>Genome sequence of Clostridium saccharoperbutylacetonicum N1-4(HMT).</title>
        <authorList>
            <person name="Poehlein A."/>
            <person name="Daniel R."/>
        </authorList>
    </citation>
    <scope>NUCLEOTIDE SEQUENCE [LARGE SCALE GENOMIC DNA]</scope>
    <source>
        <strain evidence="2">N1-4(HMT)</strain>
    </source>
</reference>
<dbReference type="EMBL" id="CP004121">
    <property type="protein sequence ID" value="AGF57444.1"/>
    <property type="molecule type" value="Genomic_DNA"/>
</dbReference>
<organism evidence="1 2">
    <name type="scientific">Clostridium saccharoperbutylacetonicum N1-4(HMT)</name>
    <dbReference type="NCBI Taxonomy" id="931276"/>
    <lineage>
        <taxon>Bacteria</taxon>
        <taxon>Bacillati</taxon>
        <taxon>Bacillota</taxon>
        <taxon>Clostridia</taxon>
        <taxon>Eubacteriales</taxon>
        <taxon>Clostridiaceae</taxon>
        <taxon>Clostridium</taxon>
    </lineage>
</organism>
<sequence length="381" mass="46372">MIKLSKDNVYRIKDDYFKEVYQGIKNRYIEQKSKIVWINPFTKKDYLNIFEDDKGEFNENLIKELLCEEVISNSSRSIELKNYTLTSKLVFHRTFKVDKILEFKNLKRNQNERQLERKKYVDLYKNDWIESHISKYPEYYKDNDNFDEFTKDIEEDLVKLNEKYSNIIDYKYLEDEIRHKILYEMNVQVCPYCNRQYITSYVNEGKKRTTADLDHFLPKFIFTLLSLSLFNFIPSCQICNSRFKNRKRDKIIYPYDNGFYDEAKFKTKITDKSDFNSLTGNNDLFDLYIDYNGSKKIEIRNNIEMFKINEVYQVHKQYVRELCYKRNAYNDSYKEMLDDLMKGLLNLNEDEINLFLYGYSFIDKEFYEKPLTKLTFDIINE</sequence>
<keyword evidence="2" id="KW-1185">Reference proteome</keyword>
<dbReference type="KEGG" id="csr:Cspa_c36840"/>
<proteinExistence type="predicted"/>
<dbReference type="eggNOG" id="COG1403">
    <property type="taxonomic scope" value="Bacteria"/>
</dbReference>
<dbReference type="PATRIC" id="fig|931276.5.peg.3715"/>
<dbReference type="HOGENOM" id="CLU_051468_0_0_9"/>
<dbReference type="Proteomes" id="UP000011728">
    <property type="component" value="Chromosome"/>
</dbReference>
<dbReference type="RefSeq" id="WP_015393760.1">
    <property type="nucleotide sequence ID" value="NC_020291.1"/>
</dbReference>
<gene>
    <name evidence="1" type="ORF">Cspa_c36840</name>
</gene>
<evidence type="ECO:0000313" key="2">
    <source>
        <dbReference type="Proteomes" id="UP000011728"/>
    </source>
</evidence>
<evidence type="ECO:0000313" key="1">
    <source>
        <dbReference type="EMBL" id="AGF57444.1"/>
    </source>
</evidence>
<evidence type="ECO:0008006" key="3">
    <source>
        <dbReference type="Google" id="ProtNLM"/>
    </source>
</evidence>